<dbReference type="SUPFAM" id="SSF57863">
    <property type="entry name" value="ArfGap/RecO-like zinc finger"/>
    <property type="match status" value="1"/>
</dbReference>
<dbReference type="EMBL" id="CAKP01000021">
    <property type="protein sequence ID" value="CCC58160.1"/>
    <property type="molecule type" value="Genomic_DNA"/>
</dbReference>
<dbReference type="Gene3D" id="2.40.50.140">
    <property type="entry name" value="Nucleic acid-binding proteins"/>
    <property type="match status" value="1"/>
</dbReference>
<dbReference type="InterPro" id="IPR042242">
    <property type="entry name" value="RecO_C"/>
</dbReference>
<dbReference type="InterPro" id="IPR003717">
    <property type="entry name" value="RecO"/>
</dbReference>
<gene>
    <name evidence="7" type="primary">recO</name>
    <name evidence="9" type="ORF">CAAU_0511</name>
</gene>
<evidence type="ECO:0000256" key="1">
    <source>
        <dbReference type="ARBA" id="ARBA00007452"/>
    </source>
</evidence>
<evidence type="ECO:0000256" key="6">
    <source>
        <dbReference type="ARBA" id="ARBA00033409"/>
    </source>
</evidence>
<accession>G0V4X0</accession>
<evidence type="ECO:0000256" key="5">
    <source>
        <dbReference type="ARBA" id="ARBA00023204"/>
    </source>
</evidence>
<dbReference type="PANTHER" id="PTHR33991">
    <property type="entry name" value="DNA REPAIR PROTEIN RECO"/>
    <property type="match status" value="1"/>
</dbReference>
<comment type="function">
    <text evidence="7">Involved in DNA repair and RecF pathway recombination.</text>
</comment>
<proteinExistence type="inferred from homology"/>
<evidence type="ECO:0000256" key="2">
    <source>
        <dbReference type="ARBA" id="ARBA00021310"/>
    </source>
</evidence>
<evidence type="ECO:0000259" key="8">
    <source>
        <dbReference type="Pfam" id="PF11967"/>
    </source>
</evidence>
<feature type="domain" description="DNA replication/recombination mediator RecO N-terminal" evidence="8">
    <location>
        <begin position="2"/>
        <end position="69"/>
    </location>
</feature>
<dbReference type="GO" id="GO:0006302">
    <property type="term" value="P:double-strand break repair"/>
    <property type="evidence" value="ECO:0007669"/>
    <property type="project" value="TreeGrafter"/>
</dbReference>
<dbReference type="InterPro" id="IPR012340">
    <property type="entry name" value="NA-bd_OB-fold"/>
</dbReference>
<dbReference type="AlphaFoldDB" id="G0V4X0"/>
<comment type="similarity">
    <text evidence="1 7">Belongs to the RecO family.</text>
</comment>
<dbReference type="eggNOG" id="COG1381">
    <property type="taxonomic scope" value="Bacteria"/>
</dbReference>
<sequence>MKEMPLAETDKIITIFTDKLGKIDVVAHGARRPKSPIASSTLPFCYSRYLVYKGKNLYTLNQSSIIESFQRIIMDLDRLAYGSYMLELIDVLNEREVKNVFMLGLLLKSLYMLYNEDINLDLLKLTFEYKVLSFAGYQPIVNQCIKCRSKTNLRYFNIAEGGILCSNCAVKSVENILLSDDEVKFLNQIRNIKIEELRNIKYDSIILEKFIEIVEDYFKHHIDREIKSLNLIKDLKGR</sequence>
<keyword evidence="3 7" id="KW-0227">DNA damage</keyword>
<keyword evidence="10" id="KW-1185">Reference proteome</keyword>
<evidence type="ECO:0000256" key="4">
    <source>
        <dbReference type="ARBA" id="ARBA00023172"/>
    </source>
</evidence>
<dbReference type="InterPro" id="IPR022572">
    <property type="entry name" value="DNA_rep/recomb_RecO_N"/>
</dbReference>
<dbReference type="STRING" id="857293.CAAU_0511"/>
<protein>
    <recommendedName>
        <fullName evidence="2 7">DNA repair protein RecO</fullName>
    </recommendedName>
    <alternativeName>
        <fullName evidence="6 7">Recombination protein O</fullName>
    </alternativeName>
</protein>
<dbReference type="PANTHER" id="PTHR33991:SF1">
    <property type="entry name" value="DNA REPAIR PROTEIN RECO"/>
    <property type="match status" value="1"/>
</dbReference>
<evidence type="ECO:0000313" key="9">
    <source>
        <dbReference type="EMBL" id="CCC58160.1"/>
    </source>
</evidence>
<dbReference type="Pfam" id="PF11967">
    <property type="entry name" value="RecO_N"/>
    <property type="match status" value="1"/>
</dbReference>
<comment type="caution">
    <text evidence="9">The sequence shown here is derived from an EMBL/GenBank/DDBJ whole genome shotgun (WGS) entry which is preliminary data.</text>
</comment>
<evidence type="ECO:0000256" key="7">
    <source>
        <dbReference type="HAMAP-Rule" id="MF_00201"/>
    </source>
</evidence>
<dbReference type="NCBIfam" id="TIGR00613">
    <property type="entry name" value="reco"/>
    <property type="match status" value="1"/>
</dbReference>
<dbReference type="Pfam" id="PF02565">
    <property type="entry name" value="RecO_C"/>
    <property type="match status" value="1"/>
</dbReference>
<dbReference type="GO" id="GO:0006310">
    <property type="term" value="P:DNA recombination"/>
    <property type="evidence" value="ECO:0007669"/>
    <property type="project" value="UniProtKB-UniRule"/>
</dbReference>
<evidence type="ECO:0000256" key="3">
    <source>
        <dbReference type="ARBA" id="ARBA00022763"/>
    </source>
</evidence>
<organism evidence="9 10">
    <name type="scientific">Caloramator australicus RC3</name>
    <dbReference type="NCBI Taxonomy" id="857293"/>
    <lineage>
        <taxon>Bacteria</taxon>
        <taxon>Bacillati</taxon>
        <taxon>Bacillota</taxon>
        <taxon>Clostridia</taxon>
        <taxon>Eubacteriales</taxon>
        <taxon>Clostridiaceae</taxon>
        <taxon>Caloramator</taxon>
    </lineage>
</organism>
<keyword evidence="5 7" id="KW-0234">DNA repair</keyword>
<dbReference type="GO" id="GO:0043590">
    <property type="term" value="C:bacterial nucleoid"/>
    <property type="evidence" value="ECO:0007669"/>
    <property type="project" value="TreeGrafter"/>
</dbReference>
<reference evidence="9 10" key="1">
    <citation type="journal article" date="2011" name="J. Bacteriol.">
        <title>Draft genome sequence of Caloramator australicus strain RC3T, a thermoanaerobe from the Great Artesian Basin of Australia.</title>
        <authorList>
            <person name="Ogg C.D."/>
            <person name="Patel B.K.C."/>
        </authorList>
    </citation>
    <scope>NUCLEOTIDE SEQUENCE [LARGE SCALE GENOMIC DNA]</scope>
    <source>
        <strain evidence="9 10">RC3</strain>
    </source>
</reference>
<dbReference type="Gene3D" id="1.20.1440.120">
    <property type="entry name" value="Recombination protein O, C-terminal domain"/>
    <property type="match status" value="1"/>
</dbReference>
<dbReference type="SUPFAM" id="SSF50249">
    <property type="entry name" value="Nucleic acid-binding proteins"/>
    <property type="match status" value="1"/>
</dbReference>
<name>G0V4X0_9CLOT</name>
<evidence type="ECO:0000313" key="10">
    <source>
        <dbReference type="Proteomes" id="UP000007652"/>
    </source>
</evidence>
<dbReference type="InterPro" id="IPR037278">
    <property type="entry name" value="ARFGAP/RecO"/>
</dbReference>
<dbReference type="Proteomes" id="UP000007652">
    <property type="component" value="Unassembled WGS sequence"/>
</dbReference>
<keyword evidence="4 7" id="KW-0233">DNA recombination</keyword>
<dbReference type="HAMAP" id="MF_00201">
    <property type="entry name" value="RecO"/>
    <property type="match status" value="1"/>
</dbReference>